<evidence type="ECO:0000313" key="1">
    <source>
        <dbReference type="EMBL" id="CAB9516069.1"/>
    </source>
</evidence>
<keyword evidence="2" id="KW-1185">Reference proteome</keyword>
<dbReference type="AlphaFoldDB" id="A0A9N8E928"/>
<evidence type="ECO:0000313" key="2">
    <source>
        <dbReference type="Proteomes" id="UP001153069"/>
    </source>
</evidence>
<sequence>MGLFATLTSSAVEAGKARSSNQVPCIVQLYSKSPILVGSSAKSRKFSILSYEAAHVGALAEAGGGALLSSKQEHVEPNLGVWNFRVTKSQSGQKGITDDVFGSLPSVESPCFCMSVDMTDLAQVEPTISMLQDALVRYLISRGNKTSEKPAAATTTLFDLRSVFFGLADNDKDSAKSVHANPDAADKNVYVSLVISVLIPSRTEAAAAYKEKQAEALVMYHLRKYAASLNAVLCFVRTEEPVEEGKAIDALSIHQLSHVWHQLAK</sequence>
<organism evidence="1 2">
    <name type="scientific">Seminavis robusta</name>
    <dbReference type="NCBI Taxonomy" id="568900"/>
    <lineage>
        <taxon>Eukaryota</taxon>
        <taxon>Sar</taxon>
        <taxon>Stramenopiles</taxon>
        <taxon>Ochrophyta</taxon>
        <taxon>Bacillariophyta</taxon>
        <taxon>Bacillariophyceae</taxon>
        <taxon>Bacillariophycidae</taxon>
        <taxon>Naviculales</taxon>
        <taxon>Naviculaceae</taxon>
        <taxon>Seminavis</taxon>
    </lineage>
</organism>
<protein>
    <submittedName>
        <fullName evidence="1">Uncharacterized protein</fullName>
    </submittedName>
</protein>
<comment type="caution">
    <text evidence="1">The sequence shown here is derived from an EMBL/GenBank/DDBJ whole genome shotgun (WGS) entry which is preliminary data.</text>
</comment>
<name>A0A9N8E928_9STRA</name>
<accession>A0A9N8E928</accession>
<proteinExistence type="predicted"/>
<dbReference type="EMBL" id="CAICTM010000758">
    <property type="protein sequence ID" value="CAB9516069.1"/>
    <property type="molecule type" value="Genomic_DNA"/>
</dbReference>
<dbReference type="Proteomes" id="UP001153069">
    <property type="component" value="Unassembled WGS sequence"/>
</dbReference>
<dbReference type="OrthoDB" id="46448at2759"/>
<gene>
    <name evidence="1" type="ORF">SEMRO_759_G198130.1</name>
</gene>
<feature type="non-terminal residue" evidence="1">
    <location>
        <position position="265"/>
    </location>
</feature>
<reference evidence="1" key="1">
    <citation type="submission" date="2020-06" db="EMBL/GenBank/DDBJ databases">
        <authorList>
            <consortium name="Plant Systems Biology data submission"/>
        </authorList>
    </citation>
    <scope>NUCLEOTIDE SEQUENCE</scope>
    <source>
        <strain evidence="1">D6</strain>
    </source>
</reference>